<organism evidence="1 2">
    <name type="scientific">Rhizobium lentis</name>
    <dbReference type="NCBI Taxonomy" id="1138194"/>
    <lineage>
        <taxon>Bacteria</taxon>
        <taxon>Pseudomonadati</taxon>
        <taxon>Pseudomonadota</taxon>
        <taxon>Alphaproteobacteria</taxon>
        <taxon>Hyphomicrobiales</taxon>
        <taxon>Rhizobiaceae</taxon>
        <taxon>Rhizobium/Agrobacterium group</taxon>
        <taxon>Rhizobium</taxon>
    </lineage>
</organism>
<protein>
    <submittedName>
        <fullName evidence="1">Uncharacterized protein</fullName>
    </submittedName>
</protein>
<evidence type="ECO:0000313" key="2">
    <source>
        <dbReference type="Proteomes" id="UP000528824"/>
    </source>
</evidence>
<keyword evidence="2" id="KW-1185">Reference proteome</keyword>
<dbReference type="EMBL" id="JACHBC010000011">
    <property type="protein sequence ID" value="MBB5563117.1"/>
    <property type="molecule type" value="Genomic_DNA"/>
</dbReference>
<proteinExistence type="predicted"/>
<name>A0A7W8XHU1_9HYPH</name>
<dbReference type="AlphaFoldDB" id="A0A7W8XHU1"/>
<reference evidence="1 2" key="1">
    <citation type="submission" date="2020-08" db="EMBL/GenBank/DDBJ databases">
        <title>Genomic Encyclopedia of Type Strains, Phase IV (KMG-V): Genome sequencing to study the core and pangenomes of soil and plant-associated prokaryotes.</title>
        <authorList>
            <person name="Whitman W."/>
        </authorList>
    </citation>
    <scope>NUCLEOTIDE SEQUENCE [LARGE SCALE GENOMIC DNA]</scope>
    <source>
        <strain evidence="1 2">SEMIA 4034</strain>
    </source>
</reference>
<sequence>MSTIIAAEPADNAASGVPLFLRRSLERRSRFRIGNNATRRVQAYLSAWH</sequence>
<gene>
    <name evidence="1" type="ORF">GGI59_004809</name>
</gene>
<accession>A0A7W8XHU1</accession>
<comment type="caution">
    <text evidence="1">The sequence shown here is derived from an EMBL/GenBank/DDBJ whole genome shotgun (WGS) entry which is preliminary data.</text>
</comment>
<evidence type="ECO:0000313" key="1">
    <source>
        <dbReference type="EMBL" id="MBB5563117.1"/>
    </source>
</evidence>
<dbReference type="RefSeq" id="WP_183919065.1">
    <property type="nucleotide sequence ID" value="NZ_JACHBB010000010.1"/>
</dbReference>
<dbReference type="Proteomes" id="UP000528824">
    <property type="component" value="Unassembled WGS sequence"/>
</dbReference>